<evidence type="ECO:0000256" key="10">
    <source>
        <dbReference type="ARBA" id="ARBA00023315"/>
    </source>
</evidence>
<evidence type="ECO:0000313" key="16">
    <source>
        <dbReference type="Proteomes" id="UP000095085"/>
    </source>
</evidence>
<feature type="compositionally biased region" description="Basic and acidic residues" evidence="12">
    <location>
        <begin position="20"/>
        <end position="29"/>
    </location>
</feature>
<keyword evidence="9" id="KW-0131">Cell cycle</keyword>
<dbReference type="GO" id="GO:0008270">
    <property type="term" value="F:zinc ion binding"/>
    <property type="evidence" value="ECO:0007669"/>
    <property type="project" value="UniProtKB-KW"/>
</dbReference>
<evidence type="ECO:0000259" key="13">
    <source>
        <dbReference type="Pfam" id="PF13878"/>
    </source>
</evidence>
<evidence type="ECO:0000256" key="3">
    <source>
        <dbReference type="ARBA" id="ARBA00022043"/>
    </source>
</evidence>
<dbReference type="PANTHER" id="PTHR45884:SF2">
    <property type="entry name" value="N-ACETYLTRANSFERASE ECO"/>
    <property type="match status" value="1"/>
</dbReference>
<dbReference type="InterPro" id="IPR028005">
    <property type="entry name" value="AcTrfase_ESCO_Znf_dom"/>
</dbReference>
<dbReference type="OrthoDB" id="428854at2759"/>
<feature type="domain" description="N-acetyltransferase ESCO acetyl-transferase" evidence="14">
    <location>
        <begin position="203"/>
        <end position="262"/>
    </location>
</feature>
<comment type="similarity">
    <text evidence="2">Belongs to the acetyltransferase family. ECO subfamily.</text>
</comment>
<evidence type="ECO:0000256" key="11">
    <source>
        <dbReference type="ARBA" id="ARBA00032212"/>
    </source>
</evidence>
<dbReference type="InterPro" id="IPR016181">
    <property type="entry name" value="Acyl_CoA_acyltransferase"/>
</dbReference>
<evidence type="ECO:0000256" key="2">
    <source>
        <dbReference type="ARBA" id="ARBA00005816"/>
    </source>
</evidence>
<dbReference type="Proteomes" id="UP000095085">
    <property type="component" value="Unassembled WGS sequence"/>
</dbReference>
<dbReference type="Pfam" id="PF13878">
    <property type="entry name" value="zf-C2H2_3"/>
    <property type="match status" value="1"/>
</dbReference>
<dbReference type="STRING" id="984485.A0A1E4RBH8"/>
<dbReference type="InterPro" id="IPR028009">
    <property type="entry name" value="ESCO_Acetyltransf_dom"/>
</dbReference>
<dbReference type="AlphaFoldDB" id="A0A1E4RBH8"/>
<keyword evidence="7" id="KW-0862">Zinc</keyword>
<keyword evidence="4 15" id="KW-0808">Transferase</keyword>
<dbReference type="EMBL" id="KV454547">
    <property type="protein sequence ID" value="ODV64622.1"/>
    <property type="molecule type" value="Genomic_DNA"/>
</dbReference>
<evidence type="ECO:0000256" key="8">
    <source>
        <dbReference type="ARBA" id="ARBA00023242"/>
    </source>
</evidence>
<dbReference type="GO" id="GO:0061733">
    <property type="term" value="F:protein-lysine-acetyltransferase activity"/>
    <property type="evidence" value="ECO:0007669"/>
    <property type="project" value="TreeGrafter"/>
</dbReference>
<evidence type="ECO:0000256" key="1">
    <source>
        <dbReference type="ARBA" id="ARBA00004123"/>
    </source>
</evidence>
<feature type="domain" description="N-acetyltransferase ESCO zinc-finger" evidence="13">
    <location>
        <begin position="36"/>
        <end position="73"/>
    </location>
</feature>
<organism evidence="15 16">
    <name type="scientific">Hyphopichia burtonii NRRL Y-1933</name>
    <dbReference type="NCBI Taxonomy" id="984485"/>
    <lineage>
        <taxon>Eukaryota</taxon>
        <taxon>Fungi</taxon>
        <taxon>Dikarya</taxon>
        <taxon>Ascomycota</taxon>
        <taxon>Saccharomycotina</taxon>
        <taxon>Pichiomycetes</taxon>
        <taxon>Debaryomycetaceae</taxon>
        <taxon>Hyphopichia</taxon>
    </lineage>
</organism>
<evidence type="ECO:0000256" key="9">
    <source>
        <dbReference type="ARBA" id="ARBA00023306"/>
    </source>
</evidence>
<accession>A0A1E4RBH8</accession>
<comment type="subcellular location">
    <subcellularLocation>
        <location evidence="1">Nucleus</location>
    </subcellularLocation>
</comment>
<name>A0A1E4RBH8_9ASCO</name>
<proteinExistence type="inferred from homology"/>
<reference evidence="16" key="1">
    <citation type="submission" date="2016-05" db="EMBL/GenBank/DDBJ databases">
        <title>Comparative genomics of biotechnologically important yeasts.</title>
        <authorList>
            <consortium name="DOE Joint Genome Institute"/>
            <person name="Riley R."/>
            <person name="Haridas S."/>
            <person name="Wolfe K.H."/>
            <person name="Lopes M.R."/>
            <person name="Hittinger C.T."/>
            <person name="Goker M."/>
            <person name="Salamov A."/>
            <person name="Wisecaver J."/>
            <person name="Long T.M."/>
            <person name="Aerts A.L."/>
            <person name="Barry K."/>
            <person name="Choi C."/>
            <person name="Clum A."/>
            <person name="Coughlan A.Y."/>
            <person name="Deshpande S."/>
            <person name="Douglass A.P."/>
            <person name="Hanson S.J."/>
            <person name="Klenk H.-P."/>
            <person name="Labutti K."/>
            <person name="Lapidus A."/>
            <person name="Lindquist E."/>
            <person name="Lipzen A."/>
            <person name="Meier-Kolthoff J.P."/>
            <person name="Ohm R.A."/>
            <person name="Otillar R.P."/>
            <person name="Pangilinan J."/>
            <person name="Peng Y."/>
            <person name="Rokas A."/>
            <person name="Rosa C.A."/>
            <person name="Scheuner C."/>
            <person name="Sibirny A.A."/>
            <person name="Slot J.C."/>
            <person name="Stielow J.B."/>
            <person name="Sun H."/>
            <person name="Kurtzman C.P."/>
            <person name="Blackwell M."/>
            <person name="Grigoriev I.V."/>
            <person name="Jeffries T.W."/>
        </authorList>
    </citation>
    <scope>NUCLEOTIDE SEQUENCE [LARGE SCALE GENOMIC DNA]</scope>
    <source>
        <strain evidence="16">NRRL Y-1933</strain>
    </source>
</reference>
<evidence type="ECO:0000259" key="14">
    <source>
        <dbReference type="Pfam" id="PF13880"/>
    </source>
</evidence>
<evidence type="ECO:0000256" key="4">
    <source>
        <dbReference type="ARBA" id="ARBA00022679"/>
    </source>
</evidence>
<evidence type="ECO:0000256" key="5">
    <source>
        <dbReference type="ARBA" id="ARBA00022723"/>
    </source>
</evidence>
<evidence type="ECO:0000256" key="7">
    <source>
        <dbReference type="ARBA" id="ARBA00022833"/>
    </source>
</evidence>
<dbReference type="GO" id="GO:0000785">
    <property type="term" value="C:chromatin"/>
    <property type="evidence" value="ECO:0007669"/>
    <property type="project" value="TreeGrafter"/>
</dbReference>
<evidence type="ECO:0000313" key="15">
    <source>
        <dbReference type="EMBL" id="ODV64622.1"/>
    </source>
</evidence>
<dbReference type="Gene3D" id="3.40.630.30">
    <property type="match status" value="1"/>
</dbReference>
<keyword evidence="10" id="KW-0012">Acyltransferase</keyword>
<dbReference type="GO" id="GO:0005634">
    <property type="term" value="C:nucleus"/>
    <property type="evidence" value="ECO:0007669"/>
    <property type="project" value="UniProtKB-SubCell"/>
</dbReference>
<gene>
    <name evidence="15" type="ORF">HYPBUDRAFT_115742</name>
</gene>
<keyword evidence="5" id="KW-0479">Metal-binding</keyword>
<sequence length="278" mass="31829">MKRSLRQLISPLLSQTDVESPSKDGNRELKRPKKVQSHLSIPSKSKSITCKVCGMCYYDYFEKDKSMHEKYHSSFINGLTWNLSDERCITTFNIDSSKGRPKSLKTLTEVRISMIDKKSSRQISKVDELLKMVNQELNALPAAEWWKMDHKDVDIQGKAFVMIIENKAIGLCIIDPIQDLEKQCRWMLYKTQKIIPQPTNKLIKVGISRIWVCHNWRRHGLALKLLETVLSNMVYGITLNKNNLGFSQPSFAGGLLAKSFNGVVHKSGETLIPVYLEE</sequence>
<dbReference type="RefSeq" id="XP_020073689.1">
    <property type="nucleotide sequence ID" value="XM_020219143.1"/>
</dbReference>
<evidence type="ECO:0000256" key="6">
    <source>
        <dbReference type="ARBA" id="ARBA00022771"/>
    </source>
</evidence>
<dbReference type="Pfam" id="PF13880">
    <property type="entry name" value="Acetyltransf_13"/>
    <property type="match status" value="1"/>
</dbReference>
<evidence type="ECO:0000256" key="12">
    <source>
        <dbReference type="SAM" id="MobiDB-lite"/>
    </source>
</evidence>
<protein>
    <recommendedName>
        <fullName evidence="3">N-acetyltransferase ECO1</fullName>
    </recommendedName>
    <alternativeName>
        <fullName evidence="11">Establishment of cohesion protein 1</fullName>
    </alternativeName>
</protein>
<dbReference type="SUPFAM" id="SSF55729">
    <property type="entry name" value="Acyl-CoA N-acyltransferases (Nat)"/>
    <property type="match status" value="1"/>
</dbReference>
<feature type="region of interest" description="Disordered" evidence="12">
    <location>
        <begin position="16"/>
        <end position="38"/>
    </location>
</feature>
<dbReference type="GeneID" id="30993693"/>
<keyword evidence="8" id="KW-0539">Nucleus</keyword>
<dbReference type="GO" id="GO:0007064">
    <property type="term" value="P:mitotic sister chromatid cohesion"/>
    <property type="evidence" value="ECO:0007669"/>
    <property type="project" value="TreeGrafter"/>
</dbReference>
<keyword evidence="6" id="KW-0863">Zinc-finger</keyword>
<dbReference type="PANTHER" id="PTHR45884">
    <property type="entry name" value="N-ACETYLTRANSFERASE ECO"/>
    <property type="match status" value="1"/>
</dbReference>
<keyword evidence="16" id="KW-1185">Reference proteome</keyword>